<dbReference type="AlphaFoldDB" id="B2W7S0"/>
<proteinExistence type="predicted"/>
<evidence type="ECO:0000313" key="1">
    <source>
        <dbReference type="EMBL" id="EDU48778.1"/>
    </source>
</evidence>
<sequence length="76" mass="8055">MLLVSTIFIVPMHSSAIVAILANSTASIGATVVEQLIPRMAVELAFIALPMAGGILEMLLDRVELFVEANDGVVLF</sequence>
<dbReference type="EMBL" id="DS231619">
    <property type="protein sequence ID" value="EDU48778.1"/>
    <property type="molecule type" value="Genomic_DNA"/>
</dbReference>
<organism evidence="1 2">
    <name type="scientific">Pyrenophora tritici-repentis (strain Pt-1C-BFP)</name>
    <name type="common">Wheat tan spot fungus</name>
    <name type="synonym">Drechslera tritici-repentis</name>
    <dbReference type="NCBI Taxonomy" id="426418"/>
    <lineage>
        <taxon>Eukaryota</taxon>
        <taxon>Fungi</taxon>
        <taxon>Dikarya</taxon>
        <taxon>Ascomycota</taxon>
        <taxon>Pezizomycotina</taxon>
        <taxon>Dothideomycetes</taxon>
        <taxon>Pleosporomycetidae</taxon>
        <taxon>Pleosporales</taxon>
        <taxon>Pleosporineae</taxon>
        <taxon>Pleosporaceae</taxon>
        <taxon>Pyrenophora</taxon>
    </lineage>
</organism>
<protein>
    <submittedName>
        <fullName evidence="1">Uncharacterized protein</fullName>
    </submittedName>
</protein>
<accession>B2W7S0</accession>
<evidence type="ECO:0000313" key="2">
    <source>
        <dbReference type="Proteomes" id="UP000001471"/>
    </source>
</evidence>
<dbReference type="InParanoid" id="B2W7S0"/>
<dbReference type="HOGENOM" id="CLU_2655687_0_0_1"/>
<name>B2W7S0_PYRTR</name>
<dbReference type="Proteomes" id="UP000001471">
    <property type="component" value="Unassembled WGS sequence"/>
</dbReference>
<reference evidence="2" key="1">
    <citation type="journal article" date="2013" name="G3 (Bethesda)">
        <title>Comparative genomics of a plant-pathogenic fungus, Pyrenophora tritici-repentis, reveals transduplication and the impact of repeat elements on pathogenicity and population divergence.</title>
        <authorList>
            <person name="Manning V.A."/>
            <person name="Pandelova I."/>
            <person name="Dhillon B."/>
            <person name="Wilhelm L.J."/>
            <person name="Goodwin S.B."/>
            <person name="Berlin A.M."/>
            <person name="Figueroa M."/>
            <person name="Freitag M."/>
            <person name="Hane J.K."/>
            <person name="Henrissat B."/>
            <person name="Holman W.H."/>
            <person name="Kodira C.D."/>
            <person name="Martin J."/>
            <person name="Oliver R.P."/>
            <person name="Robbertse B."/>
            <person name="Schackwitz W."/>
            <person name="Schwartz D.C."/>
            <person name="Spatafora J.W."/>
            <person name="Turgeon B.G."/>
            <person name="Yandava C."/>
            <person name="Young S."/>
            <person name="Zhou S."/>
            <person name="Zeng Q."/>
            <person name="Grigoriev I.V."/>
            <person name="Ma L.-J."/>
            <person name="Ciuffetti L.M."/>
        </authorList>
    </citation>
    <scope>NUCLEOTIDE SEQUENCE [LARGE SCALE GENOMIC DNA]</scope>
    <source>
        <strain evidence="2">Pt-1C-BFP</strain>
    </source>
</reference>
<gene>
    <name evidence="1" type="ORF">PTRG_05858</name>
</gene>